<protein>
    <submittedName>
        <fullName evidence="2">Uncharacterized protein</fullName>
    </submittedName>
</protein>
<dbReference type="EMBL" id="BGPR01046072">
    <property type="protein sequence ID" value="GBO23020.1"/>
    <property type="molecule type" value="Genomic_DNA"/>
</dbReference>
<sequence>MDGQFGIFCKVLSIPWYLKSIQFRQLHLPAFESSNIRSGVHLLKERTTRSNTTLVLQDLDISFSSSIAPINLRYGSSRSLVIHNLQRPSLRLGLLLHIFSVVIHERWNEFNRFGPFSRQSLIEGVFLSLAEPSKTAFGFLVEFSFEDRMVSSKHSFNFLKTFEAFRRRTPSLSAMNSGRYSSSKKRLEKIRLLPTPRPLLPENPPARTEPTAGWAGVVGE</sequence>
<organism evidence="2 3">
    <name type="scientific">Araneus ventricosus</name>
    <name type="common">Orbweaver spider</name>
    <name type="synonym">Epeira ventricosa</name>
    <dbReference type="NCBI Taxonomy" id="182803"/>
    <lineage>
        <taxon>Eukaryota</taxon>
        <taxon>Metazoa</taxon>
        <taxon>Ecdysozoa</taxon>
        <taxon>Arthropoda</taxon>
        <taxon>Chelicerata</taxon>
        <taxon>Arachnida</taxon>
        <taxon>Araneae</taxon>
        <taxon>Araneomorphae</taxon>
        <taxon>Entelegynae</taxon>
        <taxon>Araneoidea</taxon>
        <taxon>Araneidae</taxon>
        <taxon>Araneus</taxon>
    </lineage>
</organism>
<accession>A0A4Y2VHC6</accession>
<comment type="caution">
    <text evidence="2">The sequence shown here is derived from an EMBL/GenBank/DDBJ whole genome shotgun (WGS) entry which is preliminary data.</text>
</comment>
<evidence type="ECO:0000313" key="2">
    <source>
        <dbReference type="EMBL" id="GBO23020.1"/>
    </source>
</evidence>
<gene>
    <name evidence="2" type="ORF">AVEN_224981_1</name>
</gene>
<keyword evidence="3" id="KW-1185">Reference proteome</keyword>
<feature type="region of interest" description="Disordered" evidence="1">
    <location>
        <begin position="197"/>
        <end position="220"/>
    </location>
</feature>
<evidence type="ECO:0000256" key="1">
    <source>
        <dbReference type="SAM" id="MobiDB-lite"/>
    </source>
</evidence>
<dbReference type="AlphaFoldDB" id="A0A4Y2VHC6"/>
<evidence type="ECO:0000313" key="3">
    <source>
        <dbReference type="Proteomes" id="UP000499080"/>
    </source>
</evidence>
<proteinExistence type="predicted"/>
<name>A0A4Y2VHC6_ARAVE</name>
<reference evidence="2 3" key="1">
    <citation type="journal article" date="2019" name="Sci. Rep.">
        <title>Orb-weaving spider Araneus ventricosus genome elucidates the spidroin gene catalogue.</title>
        <authorList>
            <person name="Kono N."/>
            <person name="Nakamura H."/>
            <person name="Ohtoshi R."/>
            <person name="Moran D.A.P."/>
            <person name="Shinohara A."/>
            <person name="Yoshida Y."/>
            <person name="Fujiwara M."/>
            <person name="Mori M."/>
            <person name="Tomita M."/>
            <person name="Arakawa K."/>
        </authorList>
    </citation>
    <scope>NUCLEOTIDE SEQUENCE [LARGE SCALE GENOMIC DNA]</scope>
</reference>
<dbReference type="Proteomes" id="UP000499080">
    <property type="component" value="Unassembled WGS sequence"/>
</dbReference>